<evidence type="ECO:0000313" key="2">
    <source>
        <dbReference type="EMBL" id="MBV7258874.1"/>
    </source>
</evidence>
<comment type="caution">
    <text evidence="2">The sequence shown here is derived from an EMBL/GenBank/DDBJ whole genome shotgun (WGS) entry which is preliminary data.</text>
</comment>
<gene>
    <name evidence="2" type="ORF">KCG46_04680</name>
</gene>
<dbReference type="Proteomes" id="UP001138681">
    <property type="component" value="Unassembled WGS sequence"/>
</dbReference>
<feature type="region of interest" description="Disordered" evidence="1">
    <location>
        <begin position="97"/>
        <end position="125"/>
    </location>
</feature>
<dbReference type="EMBL" id="JAGSPC010000001">
    <property type="protein sequence ID" value="MBV7258874.1"/>
    <property type="molecule type" value="Genomic_DNA"/>
</dbReference>
<dbReference type="RefSeq" id="WP_218404139.1">
    <property type="nucleotide sequence ID" value="NZ_JAGSPC010000001.1"/>
</dbReference>
<keyword evidence="3" id="KW-1185">Reference proteome</keyword>
<dbReference type="AlphaFoldDB" id="A0A9X1F384"/>
<organism evidence="2 3">
    <name type="scientific">Erythrobacter crassostreae</name>
    <dbReference type="NCBI Taxonomy" id="2828328"/>
    <lineage>
        <taxon>Bacteria</taxon>
        <taxon>Pseudomonadati</taxon>
        <taxon>Pseudomonadota</taxon>
        <taxon>Alphaproteobacteria</taxon>
        <taxon>Sphingomonadales</taxon>
        <taxon>Erythrobacteraceae</taxon>
        <taxon>Erythrobacter/Porphyrobacter group</taxon>
        <taxon>Erythrobacter</taxon>
    </lineage>
</organism>
<evidence type="ECO:0000313" key="3">
    <source>
        <dbReference type="Proteomes" id="UP001138681"/>
    </source>
</evidence>
<sequence length="125" mass="13510">MDTRSLVERLQSPDIANIVVGPWPPSGLQPEKMDGLIQTRALILETLDLMLAKSLQPAKIDPLSEKAAEASEALNKIGVGFGSGKLTETVHRSIVGKWPPDGASIDRPDFEGIKKSDITGKWPPK</sequence>
<evidence type="ECO:0000256" key="1">
    <source>
        <dbReference type="SAM" id="MobiDB-lite"/>
    </source>
</evidence>
<accession>A0A9X1F384</accession>
<reference evidence="2" key="1">
    <citation type="submission" date="2021-04" db="EMBL/GenBank/DDBJ databases">
        <authorList>
            <person name="Pira H."/>
            <person name="Risdian C."/>
            <person name="Wink J."/>
        </authorList>
    </citation>
    <scope>NUCLEOTIDE SEQUENCE</scope>
    <source>
        <strain evidence="2">WH158</strain>
    </source>
</reference>
<protein>
    <submittedName>
        <fullName evidence="2">Uncharacterized protein</fullName>
    </submittedName>
</protein>
<feature type="compositionally biased region" description="Basic and acidic residues" evidence="1">
    <location>
        <begin position="104"/>
        <end position="118"/>
    </location>
</feature>
<proteinExistence type="predicted"/>
<name>A0A9X1F384_9SPHN</name>